<comment type="subcellular location">
    <subcellularLocation>
        <location evidence="1">Cell membrane</location>
        <topology evidence="1">Multi-pass membrane protein</topology>
    </subcellularLocation>
</comment>
<evidence type="ECO:0000256" key="4">
    <source>
        <dbReference type="ARBA" id="ARBA00022989"/>
    </source>
</evidence>
<feature type="transmembrane region" description="Helical" evidence="6">
    <location>
        <begin position="230"/>
        <end position="249"/>
    </location>
</feature>
<dbReference type="STRING" id="1547283.A9C19_09780"/>
<evidence type="ECO:0000256" key="5">
    <source>
        <dbReference type="ARBA" id="ARBA00023136"/>
    </source>
</evidence>
<dbReference type="GO" id="GO:0005886">
    <property type="term" value="C:plasma membrane"/>
    <property type="evidence" value="ECO:0007669"/>
    <property type="project" value="UniProtKB-SubCell"/>
</dbReference>
<feature type="transmembrane region" description="Helical" evidence="6">
    <location>
        <begin position="188"/>
        <end position="210"/>
    </location>
</feature>
<keyword evidence="5 6" id="KW-0472">Membrane</keyword>
<evidence type="ECO:0000256" key="2">
    <source>
        <dbReference type="ARBA" id="ARBA00022475"/>
    </source>
</evidence>
<keyword evidence="8" id="KW-1185">Reference proteome</keyword>
<proteinExistence type="predicted"/>
<feature type="transmembrane region" description="Helical" evidence="6">
    <location>
        <begin position="79"/>
        <end position="101"/>
    </location>
</feature>
<dbReference type="Pfam" id="PF09678">
    <property type="entry name" value="Caa3_CtaG"/>
    <property type="match status" value="1"/>
</dbReference>
<dbReference type="AlphaFoldDB" id="A0A1L3MRX5"/>
<dbReference type="OrthoDB" id="5024156at2"/>
<evidence type="ECO:0000313" key="8">
    <source>
        <dbReference type="Proteomes" id="UP000181936"/>
    </source>
</evidence>
<keyword evidence="3 6" id="KW-0812">Transmembrane</keyword>
<sequence length="264" mass="29931">MGHNHIHSASYSLSDYFLITFFVCMVILYIIGVRLSNRMYKKWSTLRTLSWVVGILFVSLTVVGPVADRAHVDFSMHMLAHLFLGMLGPLLIALSAPMTLFLRALSVKSARRCTKMLKNNFFRIVSHPLPASILNIGGLWLLYTTDLYAQMHENLYLYIFIHIHVFLAGYLFTISIIYIDPVAHRTSFLYRSIIFIIALGAHGILSKYIYAHPPQGVPSSQAEIGGMLMYYGGDGIDLFLIIIFCYQWFKSTHKTDASNAVLHS</sequence>
<evidence type="ECO:0008006" key="9">
    <source>
        <dbReference type="Google" id="ProtNLM"/>
    </source>
</evidence>
<dbReference type="EMBL" id="CP016020">
    <property type="protein sequence ID" value="APH05014.1"/>
    <property type="molecule type" value="Genomic_DNA"/>
</dbReference>
<keyword evidence="2" id="KW-1003">Cell membrane</keyword>
<dbReference type="Proteomes" id="UP000181936">
    <property type="component" value="Chromosome"/>
</dbReference>
<feature type="transmembrane region" description="Helical" evidence="6">
    <location>
        <begin position="16"/>
        <end position="36"/>
    </location>
</feature>
<keyword evidence="4 6" id="KW-1133">Transmembrane helix</keyword>
<evidence type="ECO:0000256" key="3">
    <source>
        <dbReference type="ARBA" id="ARBA00022692"/>
    </source>
</evidence>
<dbReference type="InterPro" id="IPR019108">
    <property type="entry name" value="Caa3_assmbl_CtaG-rel"/>
</dbReference>
<evidence type="ECO:0000256" key="6">
    <source>
        <dbReference type="SAM" id="Phobius"/>
    </source>
</evidence>
<feature type="transmembrane region" description="Helical" evidence="6">
    <location>
        <begin position="48"/>
        <end position="67"/>
    </location>
</feature>
<evidence type="ECO:0000256" key="1">
    <source>
        <dbReference type="ARBA" id="ARBA00004651"/>
    </source>
</evidence>
<dbReference type="KEGG" id="bwh:A9C19_09780"/>
<name>A0A1L3MRX5_9BACI</name>
<accession>A0A1L3MRX5</accession>
<gene>
    <name evidence="7" type="ORF">A9C19_09780</name>
</gene>
<protein>
    <recommendedName>
        <fullName evidence="9">Cytochrome c oxidase assembly protein</fullName>
    </recommendedName>
</protein>
<dbReference type="RefSeq" id="WP_072579807.1">
    <property type="nucleotide sequence ID" value="NZ_CP016020.1"/>
</dbReference>
<reference evidence="7 8" key="1">
    <citation type="journal article" date="2016" name="Sci. Rep.">
        <title>Complete genome sequence and transcriptomic analysis of a novel marine strain Bacillus weihaiensis reveals the mechanism of brown algae degradation.</title>
        <authorList>
            <person name="Zhu Y."/>
            <person name="Chen P."/>
            <person name="Bao Y."/>
            <person name="Men Y."/>
            <person name="Zeng Y."/>
            <person name="Yang J."/>
            <person name="Sun J."/>
            <person name="Sun Y."/>
        </authorList>
    </citation>
    <scope>NUCLEOTIDE SEQUENCE [LARGE SCALE GENOMIC DNA]</scope>
    <source>
        <strain evidence="7 8">Alg07</strain>
    </source>
</reference>
<feature type="transmembrane region" description="Helical" evidence="6">
    <location>
        <begin position="155"/>
        <end position="179"/>
    </location>
</feature>
<organism evidence="7 8">
    <name type="scientific">Bacillus weihaiensis</name>
    <dbReference type="NCBI Taxonomy" id="1547283"/>
    <lineage>
        <taxon>Bacteria</taxon>
        <taxon>Bacillati</taxon>
        <taxon>Bacillota</taxon>
        <taxon>Bacilli</taxon>
        <taxon>Bacillales</taxon>
        <taxon>Bacillaceae</taxon>
        <taxon>Bacillus</taxon>
    </lineage>
</organism>
<evidence type="ECO:0000313" key="7">
    <source>
        <dbReference type="EMBL" id="APH05014.1"/>
    </source>
</evidence>
<feature type="transmembrane region" description="Helical" evidence="6">
    <location>
        <begin position="121"/>
        <end position="143"/>
    </location>
</feature>